<dbReference type="Pfam" id="PF07679">
    <property type="entry name" value="I-set"/>
    <property type="match status" value="1"/>
</dbReference>
<feature type="transmembrane region" description="Helical" evidence="1">
    <location>
        <begin position="244"/>
        <end position="273"/>
    </location>
</feature>
<keyword evidence="1" id="KW-1133">Transmembrane helix</keyword>
<dbReference type="EMBL" id="CALNXJ010000119">
    <property type="protein sequence ID" value="CAH3165563.1"/>
    <property type="molecule type" value="Genomic_DNA"/>
</dbReference>
<accession>A0AAU9Y478</accession>
<keyword evidence="1" id="KW-0472">Membrane</keyword>
<dbReference type="AlphaFoldDB" id="A0AAU9Y478"/>
<dbReference type="SUPFAM" id="SSF48726">
    <property type="entry name" value="Immunoglobulin"/>
    <property type="match status" value="2"/>
</dbReference>
<protein>
    <recommendedName>
        <fullName evidence="2">Ig-like domain-containing protein</fullName>
    </recommendedName>
</protein>
<dbReference type="InterPro" id="IPR007110">
    <property type="entry name" value="Ig-like_dom"/>
</dbReference>
<dbReference type="PROSITE" id="PS50835">
    <property type="entry name" value="IG_LIKE"/>
    <property type="match status" value="2"/>
</dbReference>
<dbReference type="SMART" id="SM00408">
    <property type="entry name" value="IGc2"/>
    <property type="match status" value="1"/>
</dbReference>
<dbReference type="Proteomes" id="UP001159428">
    <property type="component" value="Unassembled WGS sequence"/>
</dbReference>
<evidence type="ECO:0000256" key="1">
    <source>
        <dbReference type="SAM" id="Phobius"/>
    </source>
</evidence>
<feature type="domain" description="Ig-like" evidence="2">
    <location>
        <begin position="132"/>
        <end position="218"/>
    </location>
</feature>
<feature type="domain" description="Ig-like" evidence="2">
    <location>
        <begin position="36"/>
        <end position="125"/>
    </location>
</feature>
<dbReference type="PANTHER" id="PTHR45889:SF8">
    <property type="entry name" value="IG-LIKE DOMAIN-CONTAINING PROTEIN"/>
    <property type="match status" value="1"/>
</dbReference>
<sequence length="295" mass="33432">MKVRSCDFKIKIEKNYITLYLIAAKVTVKIHERRLLSCSASSDPENVKHIGWYRCSTDDCAHDWDKFRIAHVRNMRVTIPDNPNFEVYTNGTLVIKKVLPVDDRKMFICIAQKTLIGRERSTTILHIAKEPPQLIRESPPEPQVLEGNDLHLDVRVQGYPYPWVTWSHGDHLLQNKSVKDSETRLKIRNVTVLEGGRYTCYAKNPFGQDILTFDVTVEGKSVRTTAAPDIQTPSSSPTSGDSSLAGWIIATIVVGPLLVVITTISIIIILCILKKKCRSPKLHLNRLFRRCLSNS</sequence>
<organism evidence="3 4">
    <name type="scientific">Pocillopora meandrina</name>
    <dbReference type="NCBI Taxonomy" id="46732"/>
    <lineage>
        <taxon>Eukaryota</taxon>
        <taxon>Metazoa</taxon>
        <taxon>Cnidaria</taxon>
        <taxon>Anthozoa</taxon>
        <taxon>Hexacorallia</taxon>
        <taxon>Scleractinia</taxon>
        <taxon>Astrocoeniina</taxon>
        <taxon>Pocilloporidae</taxon>
        <taxon>Pocillopora</taxon>
    </lineage>
</organism>
<evidence type="ECO:0000259" key="2">
    <source>
        <dbReference type="PROSITE" id="PS50835"/>
    </source>
</evidence>
<dbReference type="InterPro" id="IPR003598">
    <property type="entry name" value="Ig_sub2"/>
</dbReference>
<dbReference type="SMART" id="SM00409">
    <property type="entry name" value="IG"/>
    <property type="match status" value="2"/>
</dbReference>
<dbReference type="Gene3D" id="2.60.40.10">
    <property type="entry name" value="Immunoglobulins"/>
    <property type="match status" value="2"/>
</dbReference>
<dbReference type="InterPro" id="IPR036179">
    <property type="entry name" value="Ig-like_dom_sf"/>
</dbReference>
<keyword evidence="1" id="KW-0812">Transmembrane</keyword>
<gene>
    <name evidence="3" type="ORF">PMEA_00003550</name>
</gene>
<reference evidence="3 4" key="1">
    <citation type="submission" date="2022-05" db="EMBL/GenBank/DDBJ databases">
        <authorList>
            <consortium name="Genoscope - CEA"/>
            <person name="William W."/>
        </authorList>
    </citation>
    <scope>NUCLEOTIDE SEQUENCE [LARGE SCALE GENOMIC DNA]</scope>
</reference>
<dbReference type="PANTHER" id="PTHR45889">
    <property type="entry name" value="IG-LIKE DOMAIN-CONTAINING PROTEIN"/>
    <property type="match status" value="1"/>
</dbReference>
<dbReference type="InterPro" id="IPR013098">
    <property type="entry name" value="Ig_I-set"/>
</dbReference>
<name>A0AAU9Y478_9CNID</name>
<keyword evidence="4" id="KW-1185">Reference proteome</keyword>
<proteinExistence type="predicted"/>
<dbReference type="InterPro" id="IPR003599">
    <property type="entry name" value="Ig_sub"/>
</dbReference>
<evidence type="ECO:0000313" key="3">
    <source>
        <dbReference type="EMBL" id="CAH3165563.1"/>
    </source>
</evidence>
<comment type="caution">
    <text evidence="3">The sequence shown here is derived from an EMBL/GenBank/DDBJ whole genome shotgun (WGS) entry which is preliminary data.</text>
</comment>
<dbReference type="InterPro" id="IPR013783">
    <property type="entry name" value="Ig-like_fold"/>
</dbReference>
<evidence type="ECO:0000313" key="4">
    <source>
        <dbReference type="Proteomes" id="UP001159428"/>
    </source>
</evidence>